<sequence length="75" mass="8371">MFEMVSAVSAAAVDLVLEELRRMLQPPRLETIADVADYLDRAANGGCRTVGELKRVIRTARDALRTIAEQGRERK</sequence>
<organism evidence="1 2">
    <name type="scientific">Thermanaeromonas toyohensis ToBE</name>
    <dbReference type="NCBI Taxonomy" id="698762"/>
    <lineage>
        <taxon>Bacteria</taxon>
        <taxon>Bacillati</taxon>
        <taxon>Bacillota</taxon>
        <taxon>Clostridia</taxon>
        <taxon>Neomoorellales</taxon>
        <taxon>Neomoorellaceae</taxon>
        <taxon>Thermanaeromonas</taxon>
    </lineage>
</organism>
<evidence type="ECO:0000313" key="2">
    <source>
        <dbReference type="Proteomes" id="UP000192569"/>
    </source>
</evidence>
<evidence type="ECO:0000313" key="1">
    <source>
        <dbReference type="EMBL" id="SMB96827.1"/>
    </source>
</evidence>
<keyword evidence="1" id="KW-0223">Dioxygenase</keyword>
<dbReference type="GO" id="GO:0051213">
    <property type="term" value="F:dioxygenase activity"/>
    <property type="evidence" value="ECO:0007669"/>
    <property type="project" value="UniProtKB-KW"/>
</dbReference>
<keyword evidence="1" id="KW-0560">Oxidoreductase</keyword>
<dbReference type="AlphaFoldDB" id="A0A1W1VTZ3"/>
<dbReference type="EMBL" id="LT838272">
    <property type="protein sequence ID" value="SMB96827.1"/>
    <property type="molecule type" value="Genomic_DNA"/>
</dbReference>
<protein>
    <submittedName>
        <fullName evidence="1">Phytanoyl-CoA dioxygenase</fullName>
    </submittedName>
</protein>
<reference evidence="1 2" key="1">
    <citation type="submission" date="2017-04" db="EMBL/GenBank/DDBJ databases">
        <authorList>
            <person name="Afonso C.L."/>
            <person name="Miller P.J."/>
            <person name="Scott M.A."/>
            <person name="Spackman E."/>
            <person name="Goraichik I."/>
            <person name="Dimitrov K.M."/>
            <person name="Suarez D.L."/>
            <person name="Swayne D.E."/>
        </authorList>
    </citation>
    <scope>NUCLEOTIDE SEQUENCE [LARGE SCALE GENOMIC DNA]</scope>
    <source>
        <strain evidence="1 2">ToBE</strain>
    </source>
</reference>
<dbReference type="Proteomes" id="UP000192569">
    <property type="component" value="Chromosome I"/>
</dbReference>
<gene>
    <name evidence="1" type="ORF">SAMN00808754_1675</name>
</gene>
<accession>A0A1W1VTZ3</accession>
<dbReference type="STRING" id="698762.SAMN00808754_1675"/>
<name>A0A1W1VTZ3_9FIRM</name>
<proteinExistence type="predicted"/>
<keyword evidence="2" id="KW-1185">Reference proteome</keyword>